<accession>A0AAD1ZC23</accession>
<dbReference type="EMBL" id="OU503043">
    <property type="protein sequence ID" value="CAI9766489.1"/>
    <property type="molecule type" value="Genomic_DNA"/>
</dbReference>
<sequence>MVVSNFVMTQKSTCLLRSLLFRFSALSRTPGCHFNCQSRINPIHITRRFTSCHRSFNLPSTQGFKVSGGSESGFRFLGHRSFRVSSGGGAGGGAGSFGGPGGGNSGGRGGDGGGSDWPLLSWYLSLLVKYPVMTKAVTSALLTLVGDLICQLVIDQVC</sequence>
<protein>
    <submittedName>
        <fullName evidence="1">Uncharacterized protein</fullName>
    </submittedName>
</protein>
<gene>
    <name evidence="1" type="ORF">FPE_LOCUS13919</name>
</gene>
<name>A0AAD1ZC23_9LAMI</name>
<dbReference type="Proteomes" id="UP000834106">
    <property type="component" value="Chromosome 8"/>
</dbReference>
<dbReference type="AlphaFoldDB" id="A0AAD1ZC23"/>
<proteinExistence type="predicted"/>
<evidence type="ECO:0000313" key="1">
    <source>
        <dbReference type="EMBL" id="CAI9766489.1"/>
    </source>
</evidence>
<evidence type="ECO:0000313" key="2">
    <source>
        <dbReference type="Proteomes" id="UP000834106"/>
    </source>
</evidence>
<organism evidence="1 2">
    <name type="scientific">Fraxinus pennsylvanica</name>
    <dbReference type="NCBI Taxonomy" id="56036"/>
    <lineage>
        <taxon>Eukaryota</taxon>
        <taxon>Viridiplantae</taxon>
        <taxon>Streptophyta</taxon>
        <taxon>Embryophyta</taxon>
        <taxon>Tracheophyta</taxon>
        <taxon>Spermatophyta</taxon>
        <taxon>Magnoliopsida</taxon>
        <taxon>eudicotyledons</taxon>
        <taxon>Gunneridae</taxon>
        <taxon>Pentapetalae</taxon>
        <taxon>asterids</taxon>
        <taxon>lamiids</taxon>
        <taxon>Lamiales</taxon>
        <taxon>Oleaceae</taxon>
        <taxon>Oleeae</taxon>
        <taxon>Fraxinus</taxon>
    </lineage>
</organism>
<reference evidence="1" key="1">
    <citation type="submission" date="2023-05" db="EMBL/GenBank/DDBJ databases">
        <authorList>
            <person name="Huff M."/>
        </authorList>
    </citation>
    <scope>NUCLEOTIDE SEQUENCE</scope>
</reference>
<keyword evidence="2" id="KW-1185">Reference proteome</keyword>